<evidence type="ECO:0000256" key="1">
    <source>
        <dbReference type="ARBA" id="ARBA00004651"/>
    </source>
</evidence>
<reference evidence="8 9" key="1">
    <citation type="submission" date="2020-08" db="EMBL/GenBank/DDBJ databases">
        <title>Sequencing the genomes of 1000 actinobacteria strains.</title>
        <authorList>
            <person name="Klenk H.-P."/>
        </authorList>
    </citation>
    <scope>NUCLEOTIDE SEQUENCE [LARGE SCALE GENOMIC DNA]</scope>
    <source>
        <strain evidence="8 9">DSM 44320</strain>
    </source>
</reference>
<gene>
    <name evidence="8" type="ORF">FHR33_004645</name>
</gene>
<sequence length="89" mass="9423">MIGAIISAIVFGIIIGAIARLIVPGKQDMSIAMTWVVGVVGALLGTFVAYLLGVSETRGINWIQHGLQILFAVIGVFILARAQMSRGTR</sequence>
<feature type="transmembrane region" description="Helical" evidence="7">
    <location>
        <begin position="6"/>
        <end position="23"/>
    </location>
</feature>
<comment type="subcellular location">
    <subcellularLocation>
        <location evidence="1">Cell membrane</location>
        <topology evidence="1">Multi-pass membrane protein</topology>
    </subcellularLocation>
</comment>
<feature type="transmembrane region" description="Helical" evidence="7">
    <location>
        <begin position="35"/>
        <end position="53"/>
    </location>
</feature>
<evidence type="ECO:0000256" key="7">
    <source>
        <dbReference type="SAM" id="Phobius"/>
    </source>
</evidence>
<dbReference type="RefSeq" id="WP_183651164.1">
    <property type="nucleotide sequence ID" value="NZ_BAAAXX010000088.1"/>
</dbReference>
<dbReference type="Proteomes" id="UP000579945">
    <property type="component" value="Unassembled WGS sequence"/>
</dbReference>
<evidence type="ECO:0000256" key="5">
    <source>
        <dbReference type="ARBA" id="ARBA00022989"/>
    </source>
</evidence>
<keyword evidence="9" id="KW-1185">Reference proteome</keyword>
<dbReference type="GO" id="GO:0005886">
    <property type="term" value="C:plasma membrane"/>
    <property type="evidence" value="ECO:0007669"/>
    <property type="project" value="UniProtKB-SubCell"/>
</dbReference>
<dbReference type="EMBL" id="JACIBV010000001">
    <property type="protein sequence ID" value="MBB3728785.1"/>
    <property type="molecule type" value="Genomic_DNA"/>
</dbReference>
<dbReference type="PANTHER" id="PTHR33884">
    <property type="entry name" value="UPF0410 PROTEIN YMGE"/>
    <property type="match status" value="1"/>
</dbReference>
<evidence type="ECO:0000256" key="2">
    <source>
        <dbReference type="ARBA" id="ARBA00011006"/>
    </source>
</evidence>
<dbReference type="PANTHER" id="PTHR33884:SF3">
    <property type="entry name" value="UPF0410 PROTEIN YMGE"/>
    <property type="match status" value="1"/>
</dbReference>
<dbReference type="GeneID" id="95391004"/>
<evidence type="ECO:0000256" key="6">
    <source>
        <dbReference type="ARBA" id="ARBA00023136"/>
    </source>
</evidence>
<keyword evidence="4 7" id="KW-0812">Transmembrane</keyword>
<keyword evidence="3" id="KW-1003">Cell membrane</keyword>
<dbReference type="InterPro" id="IPR007341">
    <property type="entry name" value="Transgly_assoc"/>
</dbReference>
<organism evidence="8 9">
    <name type="scientific">Nonomuraea dietziae</name>
    <dbReference type="NCBI Taxonomy" id="65515"/>
    <lineage>
        <taxon>Bacteria</taxon>
        <taxon>Bacillati</taxon>
        <taxon>Actinomycetota</taxon>
        <taxon>Actinomycetes</taxon>
        <taxon>Streptosporangiales</taxon>
        <taxon>Streptosporangiaceae</taxon>
        <taxon>Nonomuraea</taxon>
    </lineage>
</organism>
<keyword evidence="6 7" id="KW-0472">Membrane</keyword>
<protein>
    <submittedName>
        <fullName evidence="8">Putative membrane protein YeaQ/YmgE (Transglycosylase-associated protein family)</fullName>
    </submittedName>
</protein>
<comment type="caution">
    <text evidence="8">The sequence shown here is derived from an EMBL/GenBank/DDBJ whole genome shotgun (WGS) entry which is preliminary data.</text>
</comment>
<evidence type="ECO:0000256" key="3">
    <source>
        <dbReference type="ARBA" id="ARBA00022475"/>
    </source>
</evidence>
<evidence type="ECO:0000313" key="9">
    <source>
        <dbReference type="Proteomes" id="UP000579945"/>
    </source>
</evidence>
<dbReference type="AlphaFoldDB" id="A0A7W5VC66"/>
<feature type="transmembrane region" description="Helical" evidence="7">
    <location>
        <begin position="59"/>
        <end position="80"/>
    </location>
</feature>
<evidence type="ECO:0000256" key="4">
    <source>
        <dbReference type="ARBA" id="ARBA00022692"/>
    </source>
</evidence>
<evidence type="ECO:0000313" key="8">
    <source>
        <dbReference type="EMBL" id="MBB3728785.1"/>
    </source>
</evidence>
<comment type="similarity">
    <text evidence="2">Belongs to the UPF0410 family.</text>
</comment>
<proteinExistence type="inferred from homology"/>
<dbReference type="Pfam" id="PF04226">
    <property type="entry name" value="Transgly_assoc"/>
    <property type="match status" value="1"/>
</dbReference>
<keyword evidence="5 7" id="KW-1133">Transmembrane helix</keyword>
<accession>A0A7W5VC66</accession>
<name>A0A7W5VC66_9ACTN</name>